<evidence type="ECO:0000259" key="8">
    <source>
        <dbReference type="PROSITE" id="PS51900"/>
    </source>
</evidence>
<accession>A0A238L508</accession>
<dbReference type="Gene3D" id="1.10.150.130">
    <property type="match status" value="1"/>
</dbReference>
<dbReference type="AlphaFoldDB" id="A0A238L508"/>
<dbReference type="GO" id="GO:0006310">
    <property type="term" value="P:DNA recombination"/>
    <property type="evidence" value="ECO:0007669"/>
    <property type="project" value="UniProtKB-KW"/>
</dbReference>
<proteinExistence type="inferred from homology"/>
<dbReference type="EMBL" id="FXYH01000026">
    <property type="protein sequence ID" value="SMX50068.1"/>
    <property type="molecule type" value="Genomic_DNA"/>
</dbReference>
<evidence type="ECO:0000256" key="1">
    <source>
        <dbReference type="ARBA" id="ARBA00008857"/>
    </source>
</evidence>
<dbReference type="InterPro" id="IPR050090">
    <property type="entry name" value="Tyrosine_recombinase_XerCD"/>
</dbReference>
<evidence type="ECO:0000256" key="2">
    <source>
        <dbReference type="ARBA" id="ARBA00022908"/>
    </source>
</evidence>
<feature type="domain" description="Tyr recombinase" evidence="7">
    <location>
        <begin position="148"/>
        <end position="339"/>
    </location>
</feature>
<evidence type="ECO:0000313" key="9">
    <source>
        <dbReference type="EMBL" id="SMX50068.1"/>
    </source>
</evidence>
<dbReference type="SUPFAM" id="SSF56349">
    <property type="entry name" value="DNA breaking-rejoining enzymes"/>
    <property type="match status" value="1"/>
</dbReference>
<dbReference type="RefSeq" id="WP_245911028.1">
    <property type="nucleotide sequence ID" value="NZ_FXYH01000026.1"/>
</dbReference>
<dbReference type="InterPro" id="IPR044068">
    <property type="entry name" value="CB"/>
</dbReference>
<dbReference type="GO" id="GO:0015074">
    <property type="term" value="P:DNA integration"/>
    <property type="evidence" value="ECO:0007669"/>
    <property type="project" value="UniProtKB-KW"/>
</dbReference>
<dbReference type="CDD" id="cd01189">
    <property type="entry name" value="INT_ICEBs1_C_like"/>
    <property type="match status" value="1"/>
</dbReference>
<evidence type="ECO:0000256" key="4">
    <source>
        <dbReference type="ARBA" id="ARBA00023172"/>
    </source>
</evidence>
<name>A0A238L508_9RHOB</name>
<protein>
    <submittedName>
        <fullName evidence="9">Transposase from transposon Tn916</fullName>
    </submittedName>
</protein>
<keyword evidence="3 5" id="KW-0238">DNA-binding</keyword>
<dbReference type="PANTHER" id="PTHR30349">
    <property type="entry name" value="PHAGE INTEGRASE-RELATED"/>
    <property type="match status" value="1"/>
</dbReference>
<dbReference type="InterPro" id="IPR010998">
    <property type="entry name" value="Integrase_recombinase_N"/>
</dbReference>
<comment type="similarity">
    <text evidence="1">Belongs to the 'phage' integrase family.</text>
</comment>
<dbReference type="InterPro" id="IPR002104">
    <property type="entry name" value="Integrase_catalytic"/>
</dbReference>
<dbReference type="Pfam" id="PF00589">
    <property type="entry name" value="Phage_integrase"/>
    <property type="match status" value="1"/>
</dbReference>
<dbReference type="InterPro" id="IPR013762">
    <property type="entry name" value="Integrase-like_cat_sf"/>
</dbReference>
<evidence type="ECO:0000259" key="7">
    <source>
        <dbReference type="PROSITE" id="PS51898"/>
    </source>
</evidence>
<feature type="region of interest" description="Disordered" evidence="6">
    <location>
        <begin position="1"/>
        <end position="42"/>
    </location>
</feature>
<dbReference type="InterPro" id="IPR011010">
    <property type="entry name" value="DNA_brk_join_enz"/>
</dbReference>
<dbReference type="PROSITE" id="PS51898">
    <property type="entry name" value="TYR_RECOMBINASE"/>
    <property type="match status" value="1"/>
</dbReference>
<dbReference type="GO" id="GO:0003677">
    <property type="term" value="F:DNA binding"/>
    <property type="evidence" value="ECO:0007669"/>
    <property type="project" value="UniProtKB-UniRule"/>
</dbReference>
<gene>
    <name evidence="9" type="primary">Int-Tn</name>
    <name evidence="9" type="ORF">PEV8663_04469</name>
</gene>
<evidence type="ECO:0000256" key="3">
    <source>
        <dbReference type="ARBA" id="ARBA00023125"/>
    </source>
</evidence>
<evidence type="ECO:0000256" key="6">
    <source>
        <dbReference type="SAM" id="MobiDB-lite"/>
    </source>
</evidence>
<dbReference type="PANTHER" id="PTHR30349:SF64">
    <property type="entry name" value="PROPHAGE INTEGRASE INTD-RELATED"/>
    <property type="match status" value="1"/>
</dbReference>
<feature type="domain" description="Core-binding (CB)" evidence="8">
    <location>
        <begin position="41"/>
        <end position="124"/>
    </location>
</feature>
<keyword evidence="10" id="KW-1185">Reference proteome</keyword>
<evidence type="ECO:0000313" key="10">
    <source>
        <dbReference type="Proteomes" id="UP000220836"/>
    </source>
</evidence>
<dbReference type="PROSITE" id="PS51900">
    <property type="entry name" value="CB"/>
    <property type="match status" value="1"/>
</dbReference>
<keyword evidence="4" id="KW-0233">DNA recombination</keyword>
<dbReference type="Pfam" id="PF14659">
    <property type="entry name" value="Phage_int_SAM_3"/>
    <property type="match status" value="1"/>
</dbReference>
<organism evidence="9 10">
    <name type="scientific">Pelagimonas varians</name>
    <dbReference type="NCBI Taxonomy" id="696760"/>
    <lineage>
        <taxon>Bacteria</taxon>
        <taxon>Pseudomonadati</taxon>
        <taxon>Pseudomonadota</taxon>
        <taxon>Alphaproteobacteria</taxon>
        <taxon>Rhodobacterales</taxon>
        <taxon>Roseobacteraceae</taxon>
        <taxon>Pelagimonas</taxon>
    </lineage>
</organism>
<sequence length="364" mass="40780">MLILTNRNHKTGGKYPKDDFPSPIVEGHQSARENNMPRPSKTLSDACQSWLKSCERNELERSTMKAYRSHARIHIEPKIGDLLLTTLSRGDVRDFMDDLVDNGVSLAQVKKIMVSLRAILTEAVEREWASHNVAAEIKVKRSARKDGKRVVVPTKHEIRSIIENAPASHRAMFITAIFTGMRISELRGLAWEAVDFDRKVIRVCQRADEYCEIGLPKSRAGTREIPMAPTVFSELSIWQKNAPESALGLVFPNSVGKVQNYSNIYNRVFKPMLVAEGIVGENGQAKFGIHALRHAAASLFIEQAWNPKKIQTLLGHASITMTMDVYGHLFENAEEDVSMFEKLDRELMDAGVSETLCMGFSPCG</sequence>
<dbReference type="Proteomes" id="UP000220836">
    <property type="component" value="Unassembled WGS sequence"/>
</dbReference>
<reference evidence="9 10" key="1">
    <citation type="submission" date="2017-05" db="EMBL/GenBank/DDBJ databases">
        <authorList>
            <person name="Song R."/>
            <person name="Chenine A.L."/>
            <person name="Ruprecht R.M."/>
        </authorList>
    </citation>
    <scope>NUCLEOTIDE SEQUENCE [LARGE SCALE GENOMIC DNA]</scope>
    <source>
        <strain evidence="9 10">CECT 8663</strain>
    </source>
</reference>
<keyword evidence="2" id="KW-0229">DNA integration</keyword>
<dbReference type="InterPro" id="IPR004107">
    <property type="entry name" value="Integrase_SAM-like_N"/>
</dbReference>
<evidence type="ECO:0000256" key="5">
    <source>
        <dbReference type="PROSITE-ProRule" id="PRU01248"/>
    </source>
</evidence>
<dbReference type="Gene3D" id="1.10.443.10">
    <property type="entry name" value="Intergrase catalytic core"/>
    <property type="match status" value="1"/>
</dbReference>